<proteinExistence type="predicted"/>
<protein>
    <submittedName>
        <fullName evidence="1">Uncharacterized protein</fullName>
    </submittedName>
</protein>
<keyword evidence="2" id="KW-1185">Reference proteome</keyword>
<comment type="caution">
    <text evidence="1">The sequence shown here is derived from an EMBL/GenBank/DDBJ whole genome shotgun (WGS) entry which is preliminary data.</text>
</comment>
<reference evidence="1 2" key="1">
    <citation type="journal article" date="2024" name="BMC Biol.">
        <title>Comparative genomics of Ascetosporea gives new insight into the evolutionary basis for animal parasitism in Rhizaria.</title>
        <authorList>
            <person name="Hiltunen Thoren M."/>
            <person name="Onut-Brannstrom I."/>
            <person name="Alfjorden A."/>
            <person name="Peckova H."/>
            <person name="Swords F."/>
            <person name="Hooper C."/>
            <person name="Holzer A.S."/>
            <person name="Bass D."/>
            <person name="Burki F."/>
        </authorList>
    </citation>
    <scope>NUCLEOTIDE SEQUENCE [LARGE SCALE GENOMIC DNA]</scope>
    <source>
        <strain evidence="1">20-A016</strain>
    </source>
</reference>
<evidence type="ECO:0000313" key="1">
    <source>
        <dbReference type="EMBL" id="MES1922647.1"/>
    </source>
</evidence>
<gene>
    <name evidence="1" type="ORF">MHBO_004166</name>
</gene>
<organism evidence="1 2">
    <name type="scientific">Bonamia ostreae</name>
    <dbReference type="NCBI Taxonomy" id="126728"/>
    <lineage>
        <taxon>Eukaryota</taxon>
        <taxon>Sar</taxon>
        <taxon>Rhizaria</taxon>
        <taxon>Endomyxa</taxon>
        <taxon>Ascetosporea</taxon>
        <taxon>Haplosporida</taxon>
        <taxon>Bonamia</taxon>
    </lineage>
</organism>
<dbReference type="EMBL" id="JBDODL010003323">
    <property type="protein sequence ID" value="MES1922647.1"/>
    <property type="molecule type" value="Genomic_DNA"/>
</dbReference>
<dbReference type="Proteomes" id="UP001439008">
    <property type="component" value="Unassembled WGS sequence"/>
</dbReference>
<sequence length="155" mass="18157">MIKPKKILSKRIYETETTSLVGGETLQIPRVANFEWCPASSFLAFRCDPDNERRVKLGTLAVPSLQQRIASIYHGNPRLRISWDCDRLVSDVHTYTHKNRPKHVSFDFFDYKQSFGAKNAHFALTEKILHILKAGRTEEFPMLFYFQKIIDQKFY</sequence>
<name>A0ABV2ASM9_9EUKA</name>
<accession>A0ABV2ASM9</accession>
<evidence type="ECO:0000313" key="2">
    <source>
        <dbReference type="Proteomes" id="UP001439008"/>
    </source>
</evidence>